<dbReference type="EMBL" id="SGXF01000004">
    <property type="protein sequence ID" value="RZS94501.1"/>
    <property type="molecule type" value="Genomic_DNA"/>
</dbReference>
<accession>A0A4Q7P3J5</accession>
<keyword evidence="1" id="KW-0732">Signal</keyword>
<comment type="caution">
    <text evidence="2">The sequence shown here is derived from an EMBL/GenBank/DDBJ whole genome shotgun (WGS) entry which is preliminary data.</text>
</comment>
<name>A0A4Q7P3J5_9FIRM</name>
<protein>
    <submittedName>
        <fullName evidence="2">Uncharacterized protein</fullName>
    </submittedName>
</protein>
<proteinExistence type="predicted"/>
<evidence type="ECO:0000313" key="3">
    <source>
        <dbReference type="Proteomes" id="UP000292927"/>
    </source>
</evidence>
<keyword evidence="3" id="KW-1185">Reference proteome</keyword>
<evidence type="ECO:0000313" key="2">
    <source>
        <dbReference type="EMBL" id="RZS94501.1"/>
    </source>
</evidence>
<evidence type="ECO:0000256" key="1">
    <source>
        <dbReference type="SAM" id="SignalP"/>
    </source>
</evidence>
<organism evidence="2 3">
    <name type="scientific">Cuneatibacter caecimuris</name>
    <dbReference type="NCBI Taxonomy" id="1796618"/>
    <lineage>
        <taxon>Bacteria</taxon>
        <taxon>Bacillati</taxon>
        <taxon>Bacillota</taxon>
        <taxon>Clostridia</taxon>
        <taxon>Lachnospirales</taxon>
        <taxon>Lachnospiraceae</taxon>
        <taxon>Cuneatibacter</taxon>
    </lineage>
</organism>
<gene>
    <name evidence="2" type="ORF">EV209_2344</name>
</gene>
<dbReference type="OrthoDB" id="2103245at2"/>
<reference evidence="2 3" key="1">
    <citation type="submission" date="2019-02" db="EMBL/GenBank/DDBJ databases">
        <title>Genomic Encyclopedia of Type Strains, Phase IV (KMG-IV): sequencing the most valuable type-strain genomes for metagenomic binning, comparative biology and taxonomic classification.</title>
        <authorList>
            <person name="Goeker M."/>
        </authorList>
    </citation>
    <scope>NUCLEOTIDE SEQUENCE [LARGE SCALE GENOMIC DNA]</scope>
    <source>
        <strain evidence="2 3">DSM 29486</strain>
    </source>
</reference>
<sequence>MLKTKKSLFLFLIGLIITQFGCAKYNPTINSSQTEEISSKKTKYESSNEVYLKDEKPGYQLIPEPEKTYVSFAQAREDAKQTEEKIKNKVYANFRGEISINMTDADEISVIELNKLDYDVETLLEKGPELFKKFNPDLKDDQIFLMGYAEDPLQEKAVSQVVPEIREGSEEYKKGDVIICHGDETAGEMVLFWNGLSRVSRGGMQKYLLQTDKERVLKNPAIQLYSGEYYDLKNGNIPDEQIKLEDGTLSIKDAIALFEQDVNQNYYLEGANPDILYDVYGVQACELPGGAFAYKIYARETYNGIAFNTTPKDIIRYTDVIKLANGKFPPLANFTFAFGNAMIIKRNEIESYADCNRLIQTNEVGDPITRIIPISKIVEELSNILTDNITIDILSIELIYIKESVKNDYSKNIAYPMWKIYTLSNTDQKCYDFYISPITGELWAVEME</sequence>
<dbReference type="AlphaFoldDB" id="A0A4Q7P3J5"/>
<dbReference type="RefSeq" id="WP_130435609.1">
    <property type="nucleotide sequence ID" value="NZ_SGXF01000004.1"/>
</dbReference>
<feature type="signal peptide" evidence="1">
    <location>
        <begin position="1"/>
        <end position="23"/>
    </location>
</feature>
<feature type="chain" id="PRO_5039157809" evidence="1">
    <location>
        <begin position="24"/>
        <end position="448"/>
    </location>
</feature>
<dbReference type="Proteomes" id="UP000292927">
    <property type="component" value="Unassembled WGS sequence"/>
</dbReference>